<dbReference type="PROSITE" id="PS50928">
    <property type="entry name" value="ABC_TM1"/>
    <property type="match status" value="1"/>
</dbReference>
<comment type="similarity">
    <text evidence="7">Belongs to the binding-protein-dependent transport system permease family.</text>
</comment>
<keyword evidence="2 7" id="KW-0813">Transport</keyword>
<dbReference type="PANTHER" id="PTHR43744">
    <property type="entry name" value="ABC TRANSPORTER PERMEASE PROTEIN MG189-RELATED-RELATED"/>
    <property type="match status" value="1"/>
</dbReference>
<dbReference type="RefSeq" id="WP_220339693.1">
    <property type="nucleotide sequence ID" value="NZ_JAEUAX010000005.1"/>
</dbReference>
<sequence>MTLINDTAGADAPLVTERTDRGGPRSRSPRRRVPAHKIGLYGLLGIAALTALLPLLWMLSGSLQSLTELLTNQRFLPRDPQWGNYVTAWVQGDLATYLRNSVIYTGAAVLGILLVSSLAGYALARLEFAGKGAFTFVILAVMIIPAPAMFLAQYKLLISLGLTNNPIGYVLILITSGIPMSTLIMRSFFVSQPRDLEEAAALDGAGPLRVFWSVILPLARPGLAAVAVIQGLGAWNEYLMALVLFDDNELMPIQRGLTAFTSAETPQQQILLAATTISIVPVIVFYLMAQRHIVKGIGAGAIK</sequence>
<dbReference type="EMBL" id="JAEUAX010000005">
    <property type="protein sequence ID" value="MBW9110367.1"/>
    <property type="molecule type" value="Genomic_DNA"/>
</dbReference>
<comment type="subcellular location">
    <subcellularLocation>
        <location evidence="1 7">Cell membrane</location>
        <topology evidence="1 7">Multi-pass membrane protein</topology>
    </subcellularLocation>
</comment>
<protein>
    <submittedName>
        <fullName evidence="9">Carbohydrate ABC transporter permease</fullName>
    </submittedName>
</protein>
<reference evidence="9 10" key="1">
    <citation type="journal article" date="2021" name="MBio">
        <title>Poor Competitiveness of Bradyrhizobium in Pigeon Pea Root Colonization in Indian Soils.</title>
        <authorList>
            <person name="Chalasani D."/>
            <person name="Basu A."/>
            <person name="Pullabhotla S.V.S.R.N."/>
            <person name="Jorrin B."/>
            <person name="Neal A.L."/>
            <person name="Poole P.S."/>
            <person name="Podile A.R."/>
            <person name="Tkacz A."/>
        </authorList>
    </citation>
    <scope>NUCLEOTIDE SEQUENCE [LARGE SCALE GENOMIC DNA]</scope>
    <source>
        <strain evidence="9 10">HU12</strain>
    </source>
</reference>
<dbReference type="CDD" id="cd06261">
    <property type="entry name" value="TM_PBP2"/>
    <property type="match status" value="1"/>
</dbReference>
<feature type="transmembrane region" description="Helical" evidence="7">
    <location>
        <begin position="136"/>
        <end position="154"/>
    </location>
</feature>
<accession>A0ABS7HYA1</accession>
<evidence type="ECO:0000256" key="1">
    <source>
        <dbReference type="ARBA" id="ARBA00004651"/>
    </source>
</evidence>
<gene>
    <name evidence="9" type="ORF">JNB61_11335</name>
</gene>
<evidence type="ECO:0000256" key="2">
    <source>
        <dbReference type="ARBA" id="ARBA00022448"/>
    </source>
</evidence>
<dbReference type="Proteomes" id="UP000777440">
    <property type="component" value="Unassembled WGS sequence"/>
</dbReference>
<dbReference type="Gene3D" id="1.10.3720.10">
    <property type="entry name" value="MetI-like"/>
    <property type="match status" value="1"/>
</dbReference>
<dbReference type="Pfam" id="PF00528">
    <property type="entry name" value="BPD_transp_1"/>
    <property type="match status" value="1"/>
</dbReference>
<feature type="transmembrane region" description="Helical" evidence="7">
    <location>
        <begin position="102"/>
        <end position="124"/>
    </location>
</feature>
<comment type="caution">
    <text evidence="9">The sequence shown here is derived from an EMBL/GenBank/DDBJ whole genome shotgun (WGS) entry which is preliminary data.</text>
</comment>
<name>A0ABS7HYA1_9MICO</name>
<keyword evidence="10" id="KW-1185">Reference proteome</keyword>
<feature type="transmembrane region" description="Helical" evidence="7">
    <location>
        <begin position="210"/>
        <end position="235"/>
    </location>
</feature>
<proteinExistence type="inferred from homology"/>
<feature type="transmembrane region" description="Helical" evidence="7">
    <location>
        <begin position="270"/>
        <end position="289"/>
    </location>
</feature>
<keyword evidence="4 7" id="KW-0812">Transmembrane</keyword>
<evidence type="ECO:0000313" key="10">
    <source>
        <dbReference type="Proteomes" id="UP000777440"/>
    </source>
</evidence>
<keyword evidence="6 7" id="KW-0472">Membrane</keyword>
<evidence type="ECO:0000256" key="6">
    <source>
        <dbReference type="ARBA" id="ARBA00023136"/>
    </source>
</evidence>
<keyword evidence="5 7" id="KW-1133">Transmembrane helix</keyword>
<evidence type="ECO:0000313" key="9">
    <source>
        <dbReference type="EMBL" id="MBW9110367.1"/>
    </source>
</evidence>
<evidence type="ECO:0000256" key="7">
    <source>
        <dbReference type="RuleBase" id="RU363032"/>
    </source>
</evidence>
<feature type="domain" description="ABC transmembrane type-1" evidence="8">
    <location>
        <begin position="98"/>
        <end position="289"/>
    </location>
</feature>
<evidence type="ECO:0000259" key="8">
    <source>
        <dbReference type="PROSITE" id="PS50928"/>
    </source>
</evidence>
<keyword evidence="3" id="KW-1003">Cell membrane</keyword>
<evidence type="ECO:0000256" key="4">
    <source>
        <dbReference type="ARBA" id="ARBA00022692"/>
    </source>
</evidence>
<organism evidence="9 10">
    <name type="scientific">Microbacterium ureisolvens</name>
    <dbReference type="NCBI Taxonomy" id="2781186"/>
    <lineage>
        <taxon>Bacteria</taxon>
        <taxon>Bacillati</taxon>
        <taxon>Actinomycetota</taxon>
        <taxon>Actinomycetes</taxon>
        <taxon>Micrococcales</taxon>
        <taxon>Microbacteriaceae</taxon>
        <taxon>Microbacterium</taxon>
    </lineage>
</organism>
<evidence type="ECO:0000256" key="5">
    <source>
        <dbReference type="ARBA" id="ARBA00022989"/>
    </source>
</evidence>
<evidence type="ECO:0000256" key="3">
    <source>
        <dbReference type="ARBA" id="ARBA00022475"/>
    </source>
</evidence>
<feature type="transmembrane region" description="Helical" evidence="7">
    <location>
        <begin position="166"/>
        <end position="189"/>
    </location>
</feature>
<dbReference type="InterPro" id="IPR035906">
    <property type="entry name" value="MetI-like_sf"/>
</dbReference>
<dbReference type="SUPFAM" id="SSF161098">
    <property type="entry name" value="MetI-like"/>
    <property type="match status" value="1"/>
</dbReference>
<dbReference type="InterPro" id="IPR000515">
    <property type="entry name" value="MetI-like"/>
</dbReference>
<feature type="transmembrane region" description="Helical" evidence="7">
    <location>
        <begin position="38"/>
        <end position="59"/>
    </location>
</feature>
<dbReference type="PANTHER" id="PTHR43744:SF12">
    <property type="entry name" value="ABC TRANSPORTER PERMEASE PROTEIN MG189-RELATED"/>
    <property type="match status" value="1"/>
</dbReference>